<dbReference type="InterPro" id="IPR043168">
    <property type="entry name" value="DegV_C"/>
</dbReference>
<dbReference type="KEGG" id="ocy:OSSY52_20940"/>
<organism evidence="2 3">
    <name type="scientific">Tepiditoga spiralis</name>
    <dbReference type="NCBI Taxonomy" id="2108365"/>
    <lineage>
        <taxon>Bacteria</taxon>
        <taxon>Thermotogati</taxon>
        <taxon>Thermotogota</taxon>
        <taxon>Thermotogae</taxon>
        <taxon>Petrotogales</taxon>
        <taxon>Petrotogaceae</taxon>
        <taxon>Tepiditoga</taxon>
    </lineage>
</organism>
<dbReference type="SUPFAM" id="SSF82549">
    <property type="entry name" value="DAK1/DegV-like"/>
    <property type="match status" value="1"/>
</dbReference>
<dbReference type="RefSeq" id="WP_190614813.1">
    <property type="nucleotide sequence ID" value="NZ_AP018712.1"/>
</dbReference>
<sequence>MPKRAILIDSGCAVTDEILKKYNAELIGMNVVLDEKTFIDGITITKDEYYSKIFDVNEFHTSQPSIGSIVKIYQDLKDKGFDEIVDIHFSSKMSGLINTCEMARNMVEDIKIHIIDTESISIGAYLIAEKIMELLQTKSFEEVEKLLPEIKKSSYMQFSVPTLKYLIKNGRIGKAQGLAGTILNIKPILGVEDGFIAPIAKIRGMNKVYLTMKNNAIKFIKDRPNNVKIYIIHSLEKNKEQMLKAYNLFMEDFSKLGIKDYRVIEGRISPTVASHSGPEVFGLAVYGEKEPIK</sequence>
<keyword evidence="1" id="KW-0446">Lipid-binding</keyword>
<dbReference type="NCBIfam" id="TIGR00762">
    <property type="entry name" value="DegV"/>
    <property type="match status" value="1"/>
</dbReference>
<dbReference type="PROSITE" id="PS51482">
    <property type="entry name" value="DEGV"/>
    <property type="match status" value="1"/>
</dbReference>
<dbReference type="Gene3D" id="3.30.1180.10">
    <property type="match status" value="1"/>
</dbReference>
<evidence type="ECO:0000256" key="1">
    <source>
        <dbReference type="ARBA" id="ARBA00023121"/>
    </source>
</evidence>
<accession>A0A7G1GA56</accession>
<dbReference type="InterPro" id="IPR003797">
    <property type="entry name" value="DegV"/>
</dbReference>
<dbReference type="EMBL" id="AP018712">
    <property type="protein sequence ID" value="BBE31953.1"/>
    <property type="molecule type" value="Genomic_DNA"/>
</dbReference>
<evidence type="ECO:0000313" key="2">
    <source>
        <dbReference type="EMBL" id="BBE31953.1"/>
    </source>
</evidence>
<dbReference type="PANTHER" id="PTHR33434:SF2">
    <property type="entry name" value="FATTY ACID-BINDING PROTEIN TM_1468"/>
    <property type="match status" value="1"/>
</dbReference>
<gene>
    <name evidence="2" type="ORF">OSSY52_20940</name>
</gene>
<dbReference type="Pfam" id="PF02645">
    <property type="entry name" value="DegV"/>
    <property type="match status" value="1"/>
</dbReference>
<dbReference type="AlphaFoldDB" id="A0A7G1GA56"/>
<dbReference type="InParanoid" id="A0A7G1GA56"/>
<dbReference type="GO" id="GO:0008289">
    <property type="term" value="F:lipid binding"/>
    <property type="evidence" value="ECO:0007669"/>
    <property type="project" value="UniProtKB-KW"/>
</dbReference>
<reference evidence="2 3" key="1">
    <citation type="submission" date="2018-06" db="EMBL/GenBank/DDBJ databases">
        <title>Genome sequencing of Oceanotoga sp. sy52.</title>
        <authorList>
            <person name="Mori K."/>
        </authorList>
    </citation>
    <scope>NUCLEOTIDE SEQUENCE [LARGE SCALE GENOMIC DNA]</scope>
    <source>
        <strain evidence="3">sy52</strain>
    </source>
</reference>
<protein>
    <submittedName>
        <fullName evidence="2">DegV domain-containing protein</fullName>
    </submittedName>
</protein>
<name>A0A7G1GA56_9BACT</name>
<evidence type="ECO:0000313" key="3">
    <source>
        <dbReference type="Proteomes" id="UP000516361"/>
    </source>
</evidence>
<proteinExistence type="predicted"/>
<dbReference type="InterPro" id="IPR050270">
    <property type="entry name" value="DegV_domain_contain"/>
</dbReference>
<dbReference type="PANTHER" id="PTHR33434">
    <property type="entry name" value="DEGV DOMAIN-CONTAINING PROTEIN DR_1986-RELATED"/>
    <property type="match status" value="1"/>
</dbReference>
<keyword evidence="3" id="KW-1185">Reference proteome</keyword>
<dbReference type="Proteomes" id="UP000516361">
    <property type="component" value="Chromosome"/>
</dbReference>
<dbReference type="Gene3D" id="3.40.50.10170">
    <property type="match status" value="1"/>
</dbReference>